<dbReference type="GO" id="GO:0005886">
    <property type="term" value="C:plasma membrane"/>
    <property type="evidence" value="ECO:0007669"/>
    <property type="project" value="UniProtKB-SubCell"/>
</dbReference>
<dbReference type="PANTHER" id="PTHR10590:SF4">
    <property type="entry name" value="SOLUTE CARRIER FAMILY 28 MEMBER 3"/>
    <property type="match status" value="1"/>
</dbReference>
<comment type="subcellular location">
    <subcellularLocation>
        <location evidence="1">Cell membrane</location>
        <topology evidence="1">Multi-pass membrane protein</topology>
    </subcellularLocation>
</comment>
<feature type="domain" description="Nucleoside transporter/FeoB GTPase Gate" evidence="10">
    <location>
        <begin position="297"/>
        <end position="394"/>
    </location>
</feature>
<evidence type="ECO:0000259" key="8">
    <source>
        <dbReference type="Pfam" id="PF01773"/>
    </source>
</evidence>
<feature type="transmembrane region" description="Helical" evidence="7">
    <location>
        <begin position="293"/>
        <end position="316"/>
    </location>
</feature>
<evidence type="ECO:0000256" key="6">
    <source>
        <dbReference type="ARBA" id="ARBA00023136"/>
    </source>
</evidence>
<feature type="transmembrane region" description="Helical" evidence="7">
    <location>
        <begin position="373"/>
        <end position="393"/>
    </location>
</feature>
<dbReference type="EMBL" id="JARGDH010000005">
    <property type="protein sequence ID" value="KAL0267324.1"/>
    <property type="molecule type" value="Genomic_DNA"/>
</dbReference>
<dbReference type="InterPro" id="IPR002668">
    <property type="entry name" value="CNT_N_dom"/>
</dbReference>
<organism evidence="11">
    <name type="scientific">Menopon gallinae</name>
    <name type="common">poultry shaft louse</name>
    <dbReference type="NCBI Taxonomy" id="328185"/>
    <lineage>
        <taxon>Eukaryota</taxon>
        <taxon>Metazoa</taxon>
        <taxon>Ecdysozoa</taxon>
        <taxon>Arthropoda</taxon>
        <taxon>Hexapoda</taxon>
        <taxon>Insecta</taxon>
        <taxon>Pterygota</taxon>
        <taxon>Neoptera</taxon>
        <taxon>Paraneoptera</taxon>
        <taxon>Psocodea</taxon>
        <taxon>Troctomorpha</taxon>
        <taxon>Phthiraptera</taxon>
        <taxon>Amblycera</taxon>
        <taxon>Menoponidae</taxon>
        <taxon>Menopon</taxon>
    </lineage>
</organism>
<evidence type="ECO:0000256" key="2">
    <source>
        <dbReference type="ARBA" id="ARBA00009033"/>
    </source>
</evidence>
<dbReference type="Pfam" id="PF07662">
    <property type="entry name" value="Nucleos_tra2_C"/>
    <property type="match status" value="1"/>
</dbReference>
<dbReference type="Pfam" id="PF07670">
    <property type="entry name" value="Gate"/>
    <property type="match status" value="1"/>
</dbReference>
<evidence type="ECO:0000256" key="5">
    <source>
        <dbReference type="ARBA" id="ARBA00022989"/>
    </source>
</evidence>
<keyword evidence="5 7" id="KW-1133">Transmembrane helix</keyword>
<dbReference type="InterPro" id="IPR011642">
    <property type="entry name" value="Gate_dom"/>
</dbReference>
<dbReference type="PANTHER" id="PTHR10590">
    <property type="entry name" value="SODIUM/NUCLEOSIDE COTRANSPORTER"/>
    <property type="match status" value="1"/>
</dbReference>
<keyword evidence="4 7" id="KW-0812">Transmembrane</keyword>
<comment type="caution">
    <text evidence="11">The sequence shown here is derived from an EMBL/GenBank/DDBJ whole genome shotgun (WGS) entry which is preliminary data.</text>
</comment>
<dbReference type="Pfam" id="PF01773">
    <property type="entry name" value="Nucleos_tra2_N"/>
    <property type="match status" value="1"/>
</dbReference>
<evidence type="ECO:0000313" key="11">
    <source>
        <dbReference type="EMBL" id="KAL0267324.1"/>
    </source>
</evidence>
<feature type="domain" description="Concentrative nucleoside transporter C-terminal" evidence="9">
    <location>
        <begin position="399"/>
        <end position="605"/>
    </location>
</feature>
<feature type="transmembrane region" description="Helical" evidence="7">
    <location>
        <begin position="127"/>
        <end position="147"/>
    </location>
</feature>
<gene>
    <name evidence="11" type="ORF">PYX00_009623</name>
</gene>
<evidence type="ECO:0000256" key="3">
    <source>
        <dbReference type="ARBA" id="ARBA00022475"/>
    </source>
</evidence>
<feature type="transmembrane region" description="Helical" evidence="7">
    <location>
        <begin position="179"/>
        <end position="198"/>
    </location>
</feature>
<evidence type="ECO:0000259" key="10">
    <source>
        <dbReference type="Pfam" id="PF07670"/>
    </source>
</evidence>
<accession>A0AAW2HCC0</accession>
<keyword evidence="6 7" id="KW-0472">Membrane</keyword>
<reference evidence="11" key="1">
    <citation type="journal article" date="2024" name="Gigascience">
        <title>Chromosome-level genome of the poultry shaft louse Menopon gallinae provides insight into the host-switching and adaptive evolution of parasitic lice.</title>
        <authorList>
            <person name="Xu Y."/>
            <person name="Ma L."/>
            <person name="Liu S."/>
            <person name="Liang Y."/>
            <person name="Liu Q."/>
            <person name="He Z."/>
            <person name="Tian L."/>
            <person name="Duan Y."/>
            <person name="Cai W."/>
            <person name="Li H."/>
            <person name="Song F."/>
        </authorList>
    </citation>
    <scope>NUCLEOTIDE SEQUENCE</scope>
    <source>
        <strain evidence="11">Cailab_2023a</strain>
    </source>
</reference>
<protein>
    <recommendedName>
        <fullName evidence="12">Sodium/nucleoside cotransporter</fullName>
    </recommendedName>
</protein>
<comment type="similarity">
    <text evidence="2">Belongs to the concentrative nucleoside transporter (CNT) (TC 2.A.41) family.</text>
</comment>
<feature type="transmembrane region" description="Helical" evidence="7">
    <location>
        <begin position="550"/>
        <end position="574"/>
    </location>
</feature>
<keyword evidence="3" id="KW-1003">Cell membrane</keyword>
<dbReference type="AlphaFoldDB" id="A0AAW2HCC0"/>
<feature type="transmembrane region" description="Helical" evidence="7">
    <location>
        <begin position="95"/>
        <end position="115"/>
    </location>
</feature>
<feature type="transmembrane region" description="Helical" evidence="7">
    <location>
        <begin position="450"/>
        <end position="474"/>
    </location>
</feature>
<dbReference type="GO" id="GO:0005415">
    <property type="term" value="F:nucleoside:sodium symporter activity"/>
    <property type="evidence" value="ECO:0007669"/>
    <property type="project" value="TreeGrafter"/>
</dbReference>
<evidence type="ECO:0008006" key="12">
    <source>
        <dbReference type="Google" id="ProtNLM"/>
    </source>
</evidence>
<sequence length="610" mass="68154">MNYKSSMNKLREICQFYFKLVLINRHREKCRQDEKTRSETDIELRVENRLEEQGPSRDVEKKSDDRIDICSRTVVAVRSSIYEFFNKRERFFKRLFYVAIHGVLIAYLAAATVIYKSKDSETPFWKGYGLLIVLYCLIYGGLFYCVILKRFFLPKVRDTAWKPVKSVLQGWWKVKALRWICYALPVCALVAYVALELSNCPKKIQSLLGLLTFVVFGFLFSESPGHINWRPVYTGFILQFVFGLLAIKWSVGRAVLQEVGDQVSAFLKYTDFGTAFVYGPLVSQDFIAMFKDIVFAFSVLPVIFFFAFFVNILSYYNILQWFILKLAWIVQTVMGTTVCESVNAAASIFLGLTESILLIKDHLKDLTRSEIHAVMCEGLATVAGTVLAAYISFGIRASHLIGASVMSAPAALSYAKLFYPEKEESKTSLKNIVLTKEEASNVLDAATKGAITAISLVAGIIANIIAFLAFVAFLDGVLTWFGSLLDHSEINFQYLLTKLFIPVSYLMGVDDDSIEDVALLVGTKTFVNEFQAYKLMSNIKHKFTPRTEAIATYALCGFSNFGSIGILVGGFSALAPSKTADATAVAMRAFIAGNIVCFVTACVAGILLDV</sequence>
<dbReference type="InterPro" id="IPR011657">
    <property type="entry name" value="CNT_C_dom"/>
</dbReference>
<dbReference type="InterPro" id="IPR008276">
    <property type="entry name" value="C_nuclsd_transpt"/>
</dbReference>
<feature type="transmembrane region" description="Helical" evidence="7">
    <location>
        <begin position="232"/>
        <end position="251"/>
    </location>
</feature>
<feature type="transmembrane region" description="Helical" evidence="7">
    <location>
        <begin position="586"/>
        <end position="608"/>
    </location>
</feature>
<evidence type="ECO:0000256" key="7">
    <source>
        <dbReference type="SAM" id="Phobius"/>
    </source>
</evidence>
<proteinExistence type="inferred from homology"/>
<evidence type="ECO:0000256" key="1">
    <source>
        <dbReference type="ARBA" id="ARBA00004651"/>
    </source>
</evidence>
<evidence type="ECO:0000256" key="4">
    <source>
        <dbReference type="ARBA" id="ARBA00022692"/>
    </source>
</evidence>
<feature type="domain" description="Concentrative nucleoside transporter N-terminal" evidence="8">
    <location>
        <begin position="208"/>
        <end position="281"/>
    </location>
</feature>
<evidence type="ECO:0000259" key="9">
    <source>
        <dbReference type="Pfam" id="PF07662"/>
    </source>
</evidence>
<name>A0AAW2HCC0_9NEOP</name>
<feature type="transmembrane region" description="Helical" evidence="7">
    <location>
        <begin position="204"/>
        <end position="220"/>
    </location>
</feature>